<comment type="caution">
    <text evidence="2">The sequence shown here is derived from an EMBL/GenBank/DDBJ whole genome shotgun (WGS) entry which is preliminary data.</text>
</comment>
<evidence type="ECO:0000313" key="3">
    <source>
        <dbReference type="Proteomes" id="UP001054945"/>
    </source>
</evidence>
<keyword evidence="3" id="KW-1185">Reference proteome</keyword>
<reference evidence="2 3" key="1">
    <citation type="submission" date="2021-06" db="EMBL/GenBank/DDBJ databases">
        <title>Caerostris extrusa draft genome.</title>
        <authorList>
            <person name="Kono N."/>
            <person name="Arakawa K."/>
        </authorList>
    </citation>
    <scope>NUCLEOTIDE SEQUENCE [LARGE SCALE GENOMIC DNA]</scope>
</reference>
<evidence type="ECO:0000313" key="2">
    <source>
        <dbReference type="EMBL" id="GIY05896.1"/>
    </source>
</evidence>
<protein>
    <submittedName>
        <fullName evidence="2">Uncharacterized protein</fullName>
    </submittedName>
</protein>
<organism evidence="2 3">
    <name type="scientific">Caerostris extrusa</name>
    <name type="common">Bark spider</name>
    <name type="synonym">Caerostris bankana</name>
    <dbReference type="NCBI Taxonomy" id="172846"/>
    <lineage>
        <taxon>Eukaryota</taxon>
        <taxon>Metazoa</taxon>
        <taxon>Ecdysozoa</taxon>
        <taxon>Arthropoda</taxon>
        <taxon>Chelicerata</taxon>
        <taxon>Arachnida</taxon>
        <taxon>Araneae</taxon>
        <taxon>Araneomorphae</taxon>
        <taxon>Entelegynae</taxon>
        <taxon>Araneoidea</taxon>
        <taxon>Araneidae</taxon>
        <taxon>Caerostris</taxon>
    </lineage>
</organism>
<feature type="region of interest" description="Disordered" evidence="1">
    <location>
        <begin position="1"/>
        <end position="51"/>
    </location>
</feature>
<dbReference type="EMBL" id="BPLR01005891">
    <property type="protein sequence ID" value="GIY05896.1"/>
    <property type="molecule type" value="Genomic_DNA"/>
</dbReference>
<name>A0AAV4QA54_CAEEX</name>
<gene>
    <name evidence="2" type="ORF">CEXT_298531</name>
</gene>
<accession>A0AAV4QA54</accession>
<proteinExistence type="predicted"/>
<dbReference type="Proteomes" id="UP001054945">
    <property type="component" value="Unassembled WGS sequence"/>
</dbReference>
<dbReference type="AlphaFoldDB" id="A0AAV4QA54"/>
<evidence type="ECO:0000256" key="1">
    <source>
        <dbReference type="SAM" id="MobiDB-lite"/>
    </source>
</evidence>
<sequence length="92" mass="10111">MTHPPNLLSQNRPDMMRPSSKTSATGGHEHPRSNVSIPVIPGRTRPSTSFRPSVRSVDWFSPSLANCLAGEQQGKKYISAIEAASKFIWALH</sequence>